<reference evidence="2 3" key="1">
    <citation type="submission" date="2019-01" db="EMBL/GenBank/DDBJ databases">
        <title>Nuclear Genome Assembly of the Microalgal Biofuel strain Nannochloropsis salina CCMP1776.</title>
        <authorList>
            <person name="Hovde B."/>
        </authorList>
    </citation>
    <scope>NUCLEOTIDE SEQUENCE [LARGE SCALE GENOMIC DNA]</scope>
    <source>
        <strain evidence="2 3">CCMP1776</strain>
    </source>
</reference>
<evidence type="ECO:0000313" key="3">
    <source>
        <dbReference type="Proteomes" id="UP000355283"/>
    </source>
</evidence>
<gene>
    <name evidence="2" type="ORF">NSK_004561</name>
</gene>
<dbReference type="EMBL" id="SDOX01000020">
    <property type="protein sequence ID" value="TFJ84088.1"/>
    <property type="molecule type" value="Genomic_DNA"/>
</dbReference>
<evidence type="ECO:0000256" key="1">
    <source>
        <dbReference type="SAM" id="MobiDB-lite"/>
    </source>
</evidence>
<feature type="compositionally biased region" description="Polar residues" evidence="1">
    <location>
        <begin position="414"/>
        <end position="423"/>
    </location>
</feature>
<dbReference type="Proteomes" id="UP000355283">
    <property type="component" value="Unassembled WGS sequence"/>
</dbReference>
<evidence type="ECO:0000313" key="2">
    <source>
        <dbReference type="EMBL" id="TFJ84088.1"/>
    </source>
</evidence>
<keyword evidence="3" id="KW-1185">Reference proteome</keyword>
<protein>
    <submittedName>
        <fullName evidence="2">Uncharacterized protein</fullName>
    </submittedName>
</protein>
<sequence>MLSASSASTASALPASDPNFPASLQGVSARGLVSLERAEHILQRLIDTVNEQGLQISSIFLLLQTLVGTDTQPLPRSLLDVEGKFSRLSHRLERIEQAIQVPGLAPGVSIGEVVNANGVELNHAAEALLTKAEKADVEVRQHKLEEEVAGVYAWAGARELVERLEESNRATRVQVHAMETALGCKLDKSELAGMEATVNRLKAFDARMETLERGHVQNMADVQAKVQALEEHRMETDRLVGATRRAVGELEERHGAWKMETLELLKEVDKELAATASVTQLERKLDARVWEREWRSACERLDQKVDVPEMAALAERLESVAGDLVKLSRESDQYSRFVAWYYSRGQAYEHNMQTLNRTLGRLARDSLLKHVASAEVRSGIGGGQRGEYGSQAEKGIRDRGLDDRELIMSSSSSDTASPPYTESTPEDEHAKEGSFKPIA</sequence>
<feature type="compositionally biased region" description="Basic and acidic residues" evidence="1">
    <location>
        <begin position="426"/>
        <end position="439"/>
    </location>
</feature>
<name>A0A4D9D623_9STRA</name>
<feature type="compositionally biased region" description="Basic and acidic residues" evidence="1">
    <location>
        <begin position="394"/>
        <end position="406"/>
    </location>
</feature>
<comment type="caution">
    <text evidence="2">The sequence shown here is derived from an EMBL/GenBank/DDBJ whole genome shotgun (WGS) entry which is preliminary data.</text>
</comment>
<accession>A0A4D9D623</accession>
<dbReference type="OrthoDB" id="165860at2759"/>
<feature type="region of interest" description="Disordered" evidence="1">
    <location>
        <begin position="379"/>
        <end position="439"/>
    </location>
</feature>
<dbReference type="AlphaFoldDB" id="A0A4D9D623"/>
<proteinExistence type="predicted"/>
<organism evidence="2 3">
    <name type="scientific">Nannochloropsis salina CCMP1776</name>
    <dbReference type="NCBI Taxonomy" id="1027361"/>
    <lineage>
        <taxon>Eukaryota</taxon>
        <taxon>Sar</taxon>
        <taxon>Stramenopiles</taxon>
        <taxon>Ochrophyta</taxon>
        <taxon>Eustigmatophyceae</taxon>
        <taxon>Eustigmatales</taxon>
        <taxon>Monodopsidaceae</taxon>
        <taxon>Microchloropsis</taxon>
        <taxon>Microchloropsis salina</taxon>
    </lineage>
</organism>